<dbReference type="EMBL" id="CACVAR010000151">
    <property type="protein sequence ID" value="CAA6806499.1"/>
    <property type="molecule type" value="Genomic_DNA"/>
</dbReference>
<dbReference type="SUPFAM" id="SSF56059">
    <property type="entry name" value="Glutathione synthetase ATP-binding domain-like"/>
    <property type="match status" value="1"/>
</dbReference>
<reference evidence="2" key="1">
    <citation type="submission" date="2020-01" db="EMBL/GenBank/DDBJ databases">
        <authorList>
            <person name="Meier V. D."/>
            <person name="Meier V D."/>
        </authorList>
    </citation>
    <scope>NUCLEOTIDE SEQUENCE</scope>
    <source>
        <strain evidence="2">HLG_WM_MAG_03</strain>
    </source>
</reference>
<evidence type="ECO:0000313" key="2">
    <source>
        <dbReference type="EMBL" id="CAA6806499.1"/>
    </source>
</evidence>
<keyword evidence="2" id="KW-0418">Kinase</keyword>
<dbReference type="Pfam" id="PF02655">
    <property type="entry name" value="ATP-grasp_3"/>
    <property type="match status" value="1"/>
</dbReference>
<dbReference type="EC" id="2.7.1.31" evidence="2"/>
<gene>
    <name evidence="2" type="ORF">HELGO_WM37571</name>
</gene>
<organism evidence="2">
    <name type="scientific">uncultured Sulfurovum sp</name>
    <dbReference type="NCBI Taxonomy" id="269237"/>
    <lineage>
        <taxon>Bacteria</taxon>
        <taxon>Pseudomonadati</taxon>
        <taxon>Campylobacterota</taxon>
        <taxon>Epsilonproteobacteria</taxon>
        <taxon>Campylobacterales</taxon>
        <taxon>Sulfurovaceae</taxon>
        <taxon>Sulfurovum</taxon>
        <taxon>environmental samples</taxon>
    </lineage>
</organism>
<dbReference type="Gene3D" id="3.30.470.20">
    <property type="entry name" value="ATP-grasp fold, B domain"/>
    <property type="match status" value="1"/>
</dbReference>
<keyword evidence="2" id="KW-0808">Transferase</keyword>
<feature type="domain" description="Carbamoyl phosphate synthase ATP-binding" evidence="1">
    <location>
        <begin position="254"/>
        <end position="261"/>
    </location>
</feature>
<accession>A0A6S6SJY6</accession>
<evidence type="ECO:0000259" key="1">
    <source>
        <dbReference type="PROSITE" id="PS00867"/>
    </source>
</evidence>
<sequence length="362" mass="42218">MRILITCPRAPVTIEWVRLFRKAGHEVWLVDSLNFPIAKYYNNTKYIKVSPPRLAFEQYKKEMIELINQVDWVIPNCEDLFYLSRVRDGMQTDTFFFMPESDLLFELHHKFNFFQKLNEHVKAPQTKLLTSKEQIELDENSILKPVYSRFGRSVIREITENNIEKIEISEAYPWVQQERIVGEAVCNYALVLNGELLAHVAYRPMYLLNGAAATYFEPYVDERLDKFIAQFAKDTNYTGQVAFDFIDDGKDLYVLECNPRATSGLHLLSEGLTFEDEVFKYRPKEQPSAYRVSTTLYSLFGVKALLKGEFKQLHHDYKRAKDVLEGVPFYGQALSMFGMVQRAVMYRKEITSASTFDIEFDG</sequence>
<dbReference type="InterPro" id="IPR003806">
    <property type="entry name" value="ATP-grasp_PylC-type"/>
</dbReference>
<name>A0A6S6SJY6_9BACT</name>
<dbReference type="Gene3D" id="3.40.50.20">
    <property type="match status" value="1"/>
</dbReference>
<protein>
    <submittedName>
        <fullName evidence="2">Glycerate kinase (EC)</fullName>
        <ecNumber evidence="2">2.7.1.31</ecNumber>
    </submittedName>
</protein>
<dbReference type="GO" id="GO:0046872">
    <property type="term" value="F:metal ion binding"/>
    <property type="evidence" value="ECO:0007669"/>
    <property type="project" value="InterPro"/>
</dbReference>
<proteinExistence type="predicted"/>
<dbReference type="AlphaFoldDB" id="A0A6S6SJY6"/>
<dbReference type="InterPro" id="IPR005479">
    <property type="entry name" value="CPAse_ATP-bd"/>
</dbReference>
<dbReference type="GO" id="GO:0005524">
    <property type="term" value="F:ATP binding"/>
    <property type="evidence" value="ECO:0007669"/>
    <property type="project" value="InterPro"/>
</dbReference>
<dbReference type="GO" id="GO:0008887">
    <property type="term" value="F:glycerate kinase activity"/>
    <property type="evidence" value="ECO:0007669"/>
    <property type="project" value="UniProtKB-EC"/>
</dbReference>
<dbReference type="PROSITE" id="PS00867">
    <property type="entry name" value="CPSASE_2"/>
    <property type="match status" value="1"/>
</dbReference>